<comment type="subcellular location">
    <subcellularLocation>
        <location evidence="1">Nucleus</location>
    </subcellularLocation>
</comment>
<evidence type="ECO:0000259" key="9">
    <source>
        <dbReference type="PROSITE" id="PS51186"/>
    </source>
</evidence>
<evidence type="ECO:0000256" key="6">
    <source>
        <dbReference type="PROSITE-ProRule" id="PRU00146"/>
    </source>
</evidence>
<dbReference type="InterPro" id="IPR011011">
    <property type="entry name" value="Znf_FYVE_PHD"/>
</dbReference>
<evidence type="ECO:0000256" key="1">
    <source>
        <dbReference type="ARBA" id="ARBA00004123"/>
    </source>
</evidence>
<dbReference type="CDD" id="cd04301">
    <property type="entry name" value="NAT_SF"/>
    <property type="match status" value="1"/>
</dbReference>
<dbReference type="PROSITE" id="PS50016">
    <property type="entry name" value="ZF_PHD_2"/>
    <property type="match status" value="1"/>
</dbReference>
<feature type="domain" description="PHD-type" evidence="8">
    <location>
        <begin position="509"/>
        <end position="554"/>
    </location>
</feature>
<keyword evidence="4" id="KW-0862">Zinc</keyword>
<dbReference type="Pfam" id="PF16135">
    <property type="entry name" value="TDBD"/>
    <property type="match status" value="1"/>
</dbReference>
<dbReference type="GO" id="GO:0005634">
    <property type="term" value="C:nucleus"/>
    <property type="evidence" value="ECO:0007669"/>
    <property type="project" value="UniProtKB-SubCell"/>
</dbReference>
<dbReference type="Gene3D" id="3.40.630.30">
    <property type="match status" value="1"/>
</dbReference>
<reference evidence="10 11" key="1">
    <citation type="submission" date="2024-04" db="EMBL/GenBank/DDBJ databases">
        <title>The reference genome of an endangered Asteraceae, Deinandra increscens subsp. villosa, native to the Central Coast of California.</title>
        <authorList>
            <person name="Guilliams M."/>
            <person name="Hasenstab-Lehman K."/>
            <person name="Meyer R."/>
            <person name="Mcevoy S."/>
        </authorList>
    </citation>
    <scope>NUCLEOTIDE SEQUENCE [LARGE SCALE GENOMIC DNA]</scope>
    <source>
        <tissue evidence="10">Leaf</tissue>
    </source>
</reference>
<sequence length="870" mass="98284">MKGHCIKSLKMLSSCGINDLHDDGFEGSMNEYRIFREVFFGYESSKVDVISKKYDVTGSINFENDKRIPKDISFCSESGSSVMTNQEDFQNIKEDSGLGGISEEFAPFMRNAHEVEAKRCKMSPEEHFEAKSYPEKVVDSSILANVVSFNSNDQKTYDDSKAIPPPVLCSKKRWKDSSFIELDKDELLAPPKESATNPKPVLRYYTYCLLKAAGWLIGRRNRKGRGEYIFKTPEGRPIREFRRSWNMCGQQLVKDAKFIGVCNGMRWTGLTNFCSDLSNALTEVENLRNLGTTIALAHWWYLLDPFAKVVFIDRSLPYLKQGKEVKAKRSVVNHSRSSKSNKRQKEKKVNCQLKDDDLLLSAILTNRSTNKRLGVKRKYKSKKGSCRLLPSSSGKCSGLGLRTVLSRLIDLEVIRVNEVIQYRNPQDDSVVKHGLVTRNGILCQCCKKVLSVSEFKNHAGFSMKCSCLNLFMESGKSFTLCQLEAWSTEYKVRKDAMPAVQVDEIDQSDDSCGLCGDGGELICCDNCLSTFHQECLSTQELPEGSWYCSMCCCNRCGHVVSQVQASTSNSLKCSQCEQRYHEECIKENIIKKDLVGPTWFCGETCEKIHSSLDSQIGCMNPISDGYSWTLLRCIQGDQKVHSGQNFVALKAECNLKLAVALTIMEECFLPMVDTRTGIHMLPHVLYNLGSKYARLNYERFYTVVLEKDDILLCAASLRIHGATVAEMPLIATCSRYRRQGMCRRLMNAIEEMLKSFKVEKLVVSAIPSLVETWTHGFGFTPLEADEKKSLDKTNLMVFPGTVWLKKPMYQGPTPSTLCLGENHFSYGWQNGQVKIKTGTTKEAAPLVDTIPVYDIDTNFLQELETVMISW</sequence>
<dbReference type="InterPro" id="IPR000182">
    <property type="entry name" value="GNAT_dom"/>
</dbReference>
<evidence type="ECO:0000256" key="3">
    <source>
        <dbReference type="ARBA" id="ARBA00022771"/>
    </source>
</evidence>
<feature type="compositionally biased region" description="Basic residues" evidence="7">
    <location>
        <begin position="329"/>
        <end position="346"/>
    </location>
</feature>
<dbReference type="Pfam" id="PF00628">
    <property type="entry name" value="PHD"/>
    <property type="match status" value="1"/>
</dbReference>
<evidence type="ECO:0000256" key="5">
    <source>
        <dbReference type="ARBA" id="ARBA00023242"/>
    </source>
</evidence>
<dbReference type="InterPro" id="IPR013083">
    <property type="entry name" value="Znf_RING/FYVE/PHD"/>
</dbReference>
<keyword evidence="2" id="KW-0479">Metal-binding</keyword>
<dbReference type="Pfam" id="PF23209">
    <property type="entry name" value="IDM1_C"/>
    <property type="match status" value="1"/>
</dbReference>
<evidence type="ECO:0000259" key="8">
    <source>
        <dbReference type="PROSITE" id="PS50016"/>
    </source>
</evidence>
<keyword evidence="3 6" id="KW-0863">Zinc-finger</keyword>
<feature type="region of interest" description="Disordered" evidence="7">
    <location>
        <begin position="329"/>
        <end position="348"/>
    </location>
</feature>
<evidence type="ECO:0000256" key="7">
    <source>
        <dbReference type="SAM" id="MobiDB-lite"/>
    </source>
</evidence>
<comment type="caution">
    <text evidence="10">The sequence shown here is derived from an EMBL/GenBank/DDBJ whole genome shotgun (WGS) entry which is preliminary data.</text>
</comment>
<keyword evidence="5" id="KW-0539">Nucleus</keyword>
<dbReference type="InterPro" id="IPR056511">
    <property type="entry name" value="IDM1_C"/>
</dbReference>
<keyword evidence="11" id="KW-1185">Reference proteome</keyword>
<gene>
    <name evidence="10" type="ORF">SSX86_024304</name>
</gene>
<dbReference type="Gene3D" id="3.30.40.10">
    <property type="entry name" value="Zinc/RING finger domain, C3HC4 (zinc finger)"/>
    <property type="match status" value="1"/>
</dbReference>
<evidence type="ECO:0000256" key="2">
    <source>
        <dbReference type="ARBA" id="ARBA00022723"/>
    </source>
</evidence>
<dbReference type="SUPFAM" id="SSF57903">
    <property type="entry name" value="FYVE/PHD zinc finger"/>
    <property type="match status" value="1"/>
</dbReference>
<dbReference type="PROSITE" id="PS51186">
    <property type="entry name" value="GNAT"/>
    <property type="match status" value="1"/>
</dbReference>
<evidence type="ECO:0000256" key="4">
    <source>
        <dbReference type="ARBA" id="ARBA00022833"/>
    </source>
</evidence>
<dbReference type="InterPro" id="IPR016181">
    <property type="entry name" value="Acyl_CoA_acyltransferase"/>
</dbReference>
<evidence type="ECO:0000313" key="10">
    <source>
        <dbReference type="EMBL" id="KAK9056939.1"/>
    </source>
</evidence>
<dbReference type="InterPro" id="IPR001965">
    <property type="entry name" value="Znf_PHD"/>
</dbReference>
<dbReference type="SUPFAM" id="SSF55729">
    <property type="entry name" value="Acyl-CoA N-acyltransferases (Nat)"/>
    <property type="match status" value="1"/>
</dbReference>
<name>A0AAP0GQQ2_9ASTR</name>
<dbReference type="SMART" id="SM00249">
    <property type="entry name" value="PHD"/>
    <property type="match status" value="2"/>
</dbReference>
<dbReference type="GO" id="GO:0008270">
    <property type="term" value="F:zinc ion binding"/>
    <property type="evidence" value="ECO:0007669"/>
    <property type="project" value="UniProtKB-KW"/>
</dbReference>
<evidence type="ECO:0000313" key="11">
    <source>
        <dbReference type="Proteomes" id="UP001408789"/>
    </source>
</evidence>
<feature type="domain" description="N-acetyltransferase" evidence="9">
    <location>
        <begin position="659"/>
        <end position="809"/>
    </location>
</feature>
<dbReference type="Proteomes" id="UP001408789">
    <property type="component" value="Unassembled WGS sequence"/>
</dbReference>
<accession>A0AAP0GQQ2</accession>
<dbReference type="PANTHER" id="PTHR46508">
    <property type="entry name" value="PHD FINGER FAMILY PROTEIN"/>
    <property type="match status" value="1"/>
</dbReference>
<dbReference type="InterPro" id="IPR019787">
    <property type="entry name" value="Znf_PHD-finger"/>
</dbReference>
<dbReference type="InterPro" id="IPR032308">
    <property type="entry name" value="TDBD"/>
</dbReference>
<organism evidence="10 11">
    <name type="scientific">Deinandra increscens subsp. villosa</name>
    <dbReference type="NCBI Taxonomy" id="3103831"/>
    <lineage>
        <taxon>Eukaryota</taxon>
        <taxon>Viridiplantae</taxon>
        <taxon>Streptophyta</taxon>
        <taxon>Embryophyta</taxon>
        <taxon>Tracheophyta</taxon>
        <taxon>Spermatophyta</taxon>
        <taxon>Magnoliopsida</taxon>
        <taxon>eudicotyledons</taxon>
        <taxon>Gunneridae</taxon>
        <taxon>Pentapetalae</taxon>
        <taxon>asterids</taxon>
        <taxon>campanulids</taxon>
        <taxon>Asterales</taxon>
        <taxon>Asteraceae</taxon>
        <taxon>Asteroideae</taxon>
        <taxon>Heliantheae alliance</taxon>
        <taxon>Madieae</taxon>
        <taxon>Madiinae</taxon>
        <taxon>Deinandra</taxon>
    </lineage>
</organism>
<dbReference type="PANTHER" id="PTHR46508:SF27">
    <property type="entry name" value="HISTONE ACETYLTRANSFERASE CHROMATIN REGULATOR PHD FAMILY"/>
    <property type="match status" value="1"/>
</dbReference>
<proteinExistence type="predicted"/>
<protein>
    <submittedName>
        <fullName evidence="10">Uncharacterized protein</fullName>
    </submittedName>
</protein>
<dbReference type="EMBL" id="JBCNJP010000024">
    <property type="protein sequence ID" value="KAK9056939.1"/>
    <property type="molecule type" value="Genomic_DNA"/>
</dbReference>
<dbReference type="AlphaFoldDB" id="A0AAP0GQQ2"/>
<dbReference type="GO" id="GO:0016747">
    <property type="term" value="F:acyltransferase activity, transferring groups other than amino-acyl groups"/>
    <property type="evidence" value="ECO:0007669"/>
    <property type="project" value="InterPro"/>
</dbReference>